<comment type="caution">
    <text evidence="7">The sequence shown here is derived from an EMBL/GenBank/DDBJ whole genome shotgun (WGS) entry which is preliminary data.</text>
</comment>
<dbReference type="Proteomes" id="UP000673691">
    <property type="component" value="Unassembled WGS sequence"/>
</dbReference>
<dbReference type="InterPro" id="IPR008521">
    <property type="entry name" value="Mg_trans_NIPA"/>
</dbReference>
<feature type="transmembrane region" description="Helical" evidence="6">
    <location>
        <begin position="387"/>
        <end position="409"/>
    </location>
</feature>
<feature type="compositionally biased region" description="Low complexity" evidence="5">
    <location>
        <begin position="509"/>
        <end position="524"/>
    </location>
</feature>
<evidence type="ECO:0000313" key="8">
    <source>
        <dbReference type="Proteomes" id="UP000673691"/>
    </source>
</evidence>
<feature type="region of interest" description="Disordered" evidence="5">
    <location>
        <begin position="495"/>
        <end position="546"/>
    </location>
</feature>
<feature type="transmembrane region" description="Helical" evidence="6">
    <location>
        <begin position="225"/>
        <end position="243"/>
    </location>
</feature>
<evidence type="ECO:0000256" key="4">
    <source>
        <dbReference type="ARBA" id="ARBA00023136"/>
    </source>
</evidence>
<evidence type="ECO:0000256" key="2">
    <source>
        <dbReference type="ARBA" id="ARBA00022692"/>
    </source>
</evidence>
<gene>
    <name evidence="7" type="ORF">BJ554DRAFT_2405</name>
</gene>
<feature type="transmembrane region" description="Helical" evidence="6">
    <location>
        <begin position="190"/>
        <end position="213"/>
    </location>
</feature>
<keyword evidence="3 6" id="KW-1133">Transmembrane helix</keyword>
<dbReference type="PANTHER" id="PTHR12570">
    <property type="match status" value="1"/>
</dbReference>
<evidence type="ECO:0000256" key="5">
    <source>
        <dbReference type="SAM" id="MobiDB-lite"/>
    </source>
</evidence>
<proteinExistence type="predicted"/>
<evidence type="ECO:0000256" key="3">
    <source>
        <dbReference type="ARBA" id="ARBA00022989"/>
    </source>
</evidence>
<feature type="transmembrane region" description="Helical" evidence="6">
    <location>
        <begin position="415"/>
        <end position="434"/>
    </location>
</feature>
<dbReference type="EMBL" id="JAEFCI010009878">
    <property type="protein sequence ID" value="KAG5457545.1"/>
    <property type="molecule type" value="Genomic_DNA"/>
</dbReference>
<feature type="compositionally biased region" description="Polar residues" evidence="5">
    <location>
        <begin position="618"/>
        <end position="627"/>
    </location>
</feature>
<dbReference type="Pfam" id="PF05653">
    <property type="entry name" value="Mg_trans_NIPA"/>
    <property type="match status" value="2"/>
</dbReference>
<protein>
    <submittedName>
        <fullName evidence="7">Uncharacterized protein</fullName>
    </submittedName>
</protein>
<keyword evidence="8" id="KW-1185">Reference proteome</keyword>
<feature type="transmembrane region" description="Helical" evidence="6">
    <location>
        <begin position="355"/>
        <end position="375"/>
    </location>
</feature>
<dbReference type="GO" id="GO:0015095">
    <property type="term" value="F:magnesium ion transmembrane transporter activity"/>
    <property type="evidence" value="ECO:0007669"/>
    <property type="project" value="InterPro"/>
</dbReference>
<evidence type="ECO:0000313" key="7">
    <source>
        <dbReference type="EMBL" id="KAG5457545.1"/>
    </source>
</evidence>
<feature type="transmembrane region" description="Helical" evidence="6">
    <location>
        <begin position="315"/>
        <end position="335"/>
    </location>
</feature>
<dbReference type="OrthoDB" id="165382at2759"/>
<feature type="compositionally biased region" description="Basic and acidic residues" evidence="5">
    <location>
        <begin position="649"/>
        <end position="658"/>
    </location>
</feature>
<feature type="region of interest" description="Disordered" evidence="5">
    <location>
        <begin position="605"/>
        <end position="658"/>
    </location>
</feature>
<keyword evidence="4 6" id="KW-0472">Membrane</keyword>
<organism evidence="7 8">
    <name type="scientific">Olpidium bornovanus</name>
    <dbReference type="NCBI Taxonomy" id="278681"/>
    <lineage>
        <taxon>Eukaryota</taxon>
        <taxon>Fungi</taxon>
        <taxon>Fungi incertae sedis</taxon>
        <taxon>Olpidiomycota</taxon>
        <taxon>Olpidiomycotina</taxon>
        <taxon>Olpidiomycetes</taxon>
        <taxon>Olpidiales</taxon>
        <taxon>Olpidiaceae</taxon>
        <taxon>Olpidium</taxon>
    </lineage>
</organism>
<feature type="transmembrane region" description="Helical" evidence="6">
    <location>
        <begin position="64"/>
        <end position="85"/>
    </location>
</feature>
<feature type="transmembrane region" description="Helical" evidence="6">
    <location>
        <begin position="106"/>
        <end position="127"/>
    </location>
</feature>
<dbReference type="AlphaFoldDB" id="A0A8H7ZQV5"/>
<dbReference type="GO" id="GO:0016020">
    <property type="term" value="C:membrane"/>
    <property type="evidence" value="ECO:0007669"/>
    <property type="project" value="UniProtKB-SubCell"/>
</dbReference>
<evidence type="ECO:0000256" key="6">
    <source>
        <dbReference type="SAM" id="Phobius"/>
    </source>
</evidence>
<sequence>MPLDCPDDPFLAAASSSNFGTSSHPLGGIHQPQPTGVADLGHALQGMGSGVLAAKADIAPALKFVLGLATSLFSSALYAAGLNLIQRDAVNNAQRAPRLRRSAWQRPWWILGMAMFVGSQIVGQTIVICECGRFREVAAWVHAPSAAGLSGRSRVPTARFAAARSGGFKLAARADRLLLLPFSPFALPDILPPLFVAPLGAMTLIFNFLIARFLVGTRITRKDTLGTVIVICSVVCIVLLANLKDDDRDIGTPTLCYLQHLYSRPIFVFYFLIVDSVTVFSLFVAFHSKRTLSNELRHRNSRIWKGINRRRMSKGVGVCFASVGGLLASQTLLLGKSGVLILLNTANGDNQFTQGTLLPHAIVFFLGVTAVLQVVCLNNALQFVDSVVVVPIFYGFYTALGLVNTMVYLDEFDQYRLWVLLLLVVGMLLLCYGVRLLSMKKPPAPPALPSDVSDTASSAATVVDDGDVVFAEGQDVVAFDFVTPDDVGGVIEDEDEWDAARSQEPPGTPRAARAGDRGPPATAGSCAAAHGSGTDGPGCGDRQHGGAVFARVPEGKGAPRADDGPHPSAIALTAVPQCAPAESDVADADDGEANNVSVPFLARPQTAPHAGTGAATRPASTGPQQYGSAPGAERGKVYGPVPAAAGKDMSVRSTEEIL</sequence>
<reference evidence="7 8" key="1">
    <citation type="journal article" name="Sci. Rep.">
        <title>Genome-scale phylogenetic analyses confirm Olpidium as the closest living zoosporic fungus to the non-flagellated, terrestrial fungi.</title>
        <authorList>
            <person name="Chang Y."/>
            <person name="Rochon D."/>
            <person name="Sekimoto S."/>
            <person name="Wang Y."/>
            <person name="Chovatia M."/>
            <person name="Sandor L."/>
            <person name="Salamov A."/>
            <person name="Grigoriev I.V."/>
            <person name="Stajich J.E."/>
            <person name="Spatafora J.W."/>
        </authorList>
    </citation>
    <scope>NUCLEOTIDE SEQUENCE [LARGE SCALE GENOMIC DNA]</scope>
    <source>
        <strain evidence="7">S191</strain>
    </source>
</reference>
<dbReference type="PANTHER" id="PTHR12570:SF82">
    <property type="entry name" value="NIPA-LIKE PROTEIN 3"/>
    <property type="match status" value="1"/>
</dbReference>
<comment type="subcellular location">
    <subcellularLocation>
        <location evidence="1">Membrane</location>
        <topology evidence="1">Multi-pass membrane protein</topology>
    </subcellularLocation>
</comment>
<name>A0A8H7ZQV5_9FUNG</name>
<keyword evidence="2 6" id="KW-0812">Transmembrane</keyword>
<feature type="transmembrane region" description="Helical" evidence="6">
    <location>
        <begin position="267"/>
        <end position="286"/>
    </location>
</feature>
<accession>A0A8H7ZQV5</accession>
<evidence type="ECO:0000256" key="1">
    <source>
        <dbReference type="ARBA" id="ARBA00004141"/>
    </source>
</evidence>